<gene>
    <name evidence="2" type="ORF">O181_057137</name>
</gene>
<dbReference type="OrthoDB" id="3158924at2759"/>
<evidence type="ECO:0000313" key="3">
    <source>
        <dbReference type="Proteomes" id="UP000765509"/>
    </source>
</evidence>
<sequence length="217" mass="25216">MVGTKLEFYTAYHPQTDGIAEWMIQKMEDIISRFCAYGMEYKDYEGYTHEWVTPLNAVQLAYNTCQHPTTVKSPSLAEKGWNRLIPVDHFKKNLLNIHPTAKAFHEMRKRECDTAAKGIDEAKEYSKKRYEKTHMEPDFKEGDQVLVSTLNFDSLKGPKKIRDSFVGPLTIIKLLGKNAVEVRLTEEFSRKHQVFPVSLVKPYVSLRGIFRYPKDHK</sequence>
<dbReference type="SUPFAM" id="SSF53098">
    <property type="entry name" value="Ribonuclease H-like"/>
    <property type="match status" value="1"/>
</dbReference>
<dbReference type="InterPro" id="IPR056924">
    <property type="entry name" value="SH3_Tf2-1"/>
</dbReference>
<keyword evidence="3" id="KW-1185">Reference proteome</keyword>
<organism evidence="2 3">
    <name type="scientific">Austropuccinia psidii MF-1</name>
    <dbReference type="NCBI Taxonomy" id="1389203"/>
    <lineage>
        <taxon>Eukaryota</taxon>
        <taxon>Fungi</taxon>
        <taxon>Dikarya</taxon>
        <taxon>Basidiomycota</taxon>
        <taxon>Pucciniomycotina</taxon>
        <taxon>Pucciniomycetes</taxon>
        <taxon>Pucciniales</taxon>
        <taxon>Sphaerophragmiaceae</taxon>
        <taxon>Austropuccinia</taxon>
    </lineage>
</organism>
<comment type="caution">
    <text evidence="2">The sequence shown here is derived from an EMBL/GenBank/DDBJ whole genome shotgun (WGS) entry which is preliminary data.</text>
</comment>
<dbReference type="Gene3D" id="3.30.420.10">
    <property type="entry name" value="Ribonuclease H-like superfamily/Ribonuclease H"/>
    <property type="match status" value="1"/>
</dbReference>
<dbReference type="Proteomes" id="UP000765509">
    <property type="component" value="Unassembled WGS sequence"/>
</dbReference>
<name>A0A9Q3HV52_9BASI</name>
<accession>A0A9Q3HV52</accession>
<dbReference type="GO" id="GO:0003676">
    <property type="term" value="F:nucleic acid binding"/>
    <property type="evidence" value="ECO:0007669"/>
    <property type="project" value="InterPro"/>
</dbReference>
<dbReference type="EMBL" id="AVOT02025916">
    <property type="protein sequence ID" value="MBW0517422.1"/>
    <property type="molecule type" value="Genomic_DNA"/>
</dbReference>
<dbReference type="InterPro" id="IPR012337">
    <property type="entry name" value="RNaseH-like_sf"/>
</dbReference>
<evidence type="ECO:0000259" key="1">
    <source>
        <dbReference type="Pfam" id="PF24626"/>
    </source>
</evidence>
<dbReference type="InterPro" id="IPR036397">
    <property type="entry name" value="RNaseH_sf"/>
</dbReference>
<dbReference type="Pfam" id="PF24626">
    <property type="entry name" value="SH3_Tf2-1"/>
    <property type="match status" value="1"/>
</dbReference>
<proteinExistence type="predicted"/>
<feature type="domain" description="Tf2-1-like SH3-like" evidence="1">
    <location>
        <begin position="142"/>
        <end position="204"/>
    </location>
</feature>
<reference evidence="2" key="1">
    <citation type="submission" date="2021-03" db="EMBL/GenBank/DDBJ databases">
        <title>Draft genome sequence of rust myrtle Austropuccinia psidii MF-1, a brazilian biotype.</title>
        <authorList>
            <person name="Quecine M.C."/>
            <person name="Pachon D.M.R."/>
            <person name="Bonatelli M.L."/>
            <person name="Correr F.H."/>
            <person name="Franceschini L.M."/>
            <person name="Leite T.F."/>
            <person name="Margarido G.R.A."/>
            <person name="Almeida C.A."/>
            <person name="Ferrarezi J.A."/>
            <person name="Labate C.A."/>
        </authorList>
    </citation>
    <scope>NUCLEOTIDE SEQUENCE</scope>
    <source>
        <strain evidence="2">MF-1</strain>
    </source>
</reference>
<evidence type="ECO:0000313" key="2">
    <source>
        <dbReference type="EMBL" id="MBW0517422.1"/>
    </source>
</evidence>
<protein>
    <recommendedName>
        <fullName evidence="1">Tf2-1-like SH3-like domain-containing protein</fullName>
    </recommendedName>
</protein>
<dbReference type="AlphaFoldDB" id="A0A9Q3HV52"/>